<dbReference type="EMBL" id="UYJE01006438">
    <property type="protein sequence ID" value="VDI45944.1"/>
    <property type="molecule type" value="Genomic_DNA"/>
</dbReference>
<gene>
    <name evidence="2" type="ORF">MGAL_10B077693</name>
</gene>
<feature type="region of interest" description="Disordered" evidence="1">
    <location>
        <begin position="1"/>
        <end position="94"/>
    </location>
</feature>
<feature type="compositionally biased region" description="Low complexity" evidence="1">
    <location>
        <begin position="11"/>
        <end position="24"/>
    </location>
</feature>
<feature type="compositionally biased region" description="Polar residues" evidence="1">
    <location>
        <begin position="62"/>
        <end position="87"/>
    </location>
</feature>
<feature type="compositionally biased region" description="Basic and acidic residues" evidence="1">
    <location>
        <begin position="1"/>
        <end position="10"/>
    </location>
</feature>
<feature type="non-terminal residue" evidence="2">
    <location>
        <position position="110"/>
    </location>
</feature>
<evidence type="ECO:0000256" key="1">
    <source>
        <dbReference type="SAM" id="MobiDB-lite"/>
    </source>
</evidence>
<organism evidence="2 3">
    <name type="scientific">Mytilus galloprovincialis</name>
    <name type="common">Mediterranean mussel</name>
    <dbReference type="NCBI Taxonomy" id="29158"/>
    <lineage>
        <taxon>Eukaryota</taxon>
        <taxon>Metazoa</taxon>
        <taxon>Spiralia</taxon>
        <taxon>Lophotrochozoa</taxon>
        <taxon>Mollusca</taxon>
        <taxon>Bivalvia</taxon>
        <taxon>Autobranchia</taxon>
        <taxon>Pteriomorphia</taxon>
        <taxon>Mytilida</taxon>
        <taxon>Mytiloidea</taxon>
        <taxon>Mytilidae</taxon>
        <taxon>Mytilinae</taxon>
        <taxon>Mytilus</taxon>
    </lineage>
</organism>
<evidence type="ECO:0000313" key="2">
    <source>
        <dbReference type="EMBL" id="VDI45944.1"/>
    </source>
</evidence>
<dbReference type="Proteomes" id="UP000596742">
    <property type="component" value="Unassembled WGS sequence"/>
</dbReference>
<name>A0A8B6F7L6_MYTGA</name>
<feature type="compositionally biased region" description="Basic and acidic residues" evidence="1">
    <location>
        <begin position="27"/>
        <end position="39"/>
    </location>
</feature>
<comment type="caution">
    <text evidence="2">The sequence shown here is derived from an EMBL/GenBank/DDBJ whole genome shotgun (WGS) entry which is preliminary data.</text>
</comment>
<protein>
    <submittedName>
        <fullName evidence="2">Uncharacterized protein</fullName>
    </submittedName>
</protein>
<dbReference type="AlphaFoldDB" id="A0A8B6F7L6"/>
<evidence type="ECO:0000313" key="3">
    <source>
        <dbReference type="Proteomes" id="UP000596742"/>
    </source>
</evidence>
<dbReference type="OrthoDB" id="10601094at2759"/>
<proteinExistence type="predicted"/>
<sequence length="110" mass="12014">MPGKRERRDSTSSTISNISQGSSSRPMTDRSSKVAERVSLRRQSMPVKSSIPPPTDLPRKSSIASRTNTGTNKVNKTLTTIRDSPSPTKKDTSKCVCPLYCEKGGNKKDT</sequence>
<accession>A0A8B6F7L6</accession>
<keyword evidence="3" id="KW-1185">Reference proteome</keyword>
<reference evidence="2" key="1">
    <citation type="submission" date="2018-11" db="EMBL/GenBank/DDBJ databases">
        <authorList>
            <person name="Alioto T."/>
            <person name="Alioto T."/>
        </authorList>
    </citation>
    <scope>NUCLEOTIDE SEQUENCE</scope>
</reference>